<feature type="compositionally biased region" description="Basic and acidic residues" evidence="1">
    <location>
        <begin position="203"/>
        <end position="215"/>
    </location>
</feature>
<feature type="compositionally biased region" description="Polar residues" evidence="1">
    <location>
        <begin position="1568"/>
        <end position="1585"/>
    </location>
</feature>
<feature type="compositionally biased region" description="Polar residues" evidence="1">
    <location>
        <begin position="1543"/>
        <end position="1554"/>
    </location>
</feature>
<dbReference type="InterPro" id="IPR058519">
    <property type="entry name" value="DUF8206"/>
</dbReference>
<feature type="compositionally biased region" description="Polar residues" evidence="1">
    <location>
        <begin position="26"/>
        <end position="38"/>
    </location>
</feature>
<feature type="compositionally biased region" description="Polar residues" evidence="1">
    <location>
        <begin position="1652"/>
        <end position="1665"/>
    </location>
</feature>
<evidence type="ECO:0000313" key="4">
    <source>
        <dbReference type="WBParaSite" id="Gr19_v10_g8982.t1"/>
    </source>
</evidence>
<feature type="region of interest" description="Disordered" evidence="1">
    <location>
        <begin position="1519"/>
        <end position="1585"/>
    </location>
</feature>
<feature type="region of interest" description="Disordered" evidence="1">
    <location>
        <begin position="1607"/>
        <end position="1665"/>
    </location>
</feature>
<keyword evidence="3" id="KW-1185">Reference proteome</keyword>
<dbReference type="Pfam" id="PF26633">
    <property type="entry name" value="DUF8206"/>
    <property type="match status" value="1"/>
</dbReference>
<dbReference type="InterPro" id="IPR025662">
    <property type="entry name" value="Sigma_54_int_dom_ATP-bd_1"/>
</dbReference>
<dbReference type="Proteomes" id="UP000887572">
    <property type="component" value="Unplaced"/>
</dbReference>
<feature type="compositionally biased region" description="Low complexity" evidence="1">
    <location>
        <begin position="1617"/>
        <end position="1633"/>
    </location>
</feature>
<dbReference type="Gene3D" id="3.40.50.300">
    <property type="entry name" value="P-loop containing nucleotide triphosphate hydrolases"/>
    <property type="match status" value="1"/>
</dbReference>
<proteinExistence type="predicted"/>
<feature type="region of interest" description="Disordered" evidence="1">
    <location>
        <begin position="195"/>
        <end position="251"/>
    </location>
</feature>
<feature type="region of interest" description="Disordered" evidence="1">
    <location>
        <begin position="26"/>
        <end position="84"/>
    </location>
</feature>
<feature type="domain" description="DUF8206" evidence="2">
    <location>
        <begin position="1237"/>
        <end position="1313"/>
    </location>
</feature>
<sequence length="1665" mass="188088">MMTSSSDNTGGDLTADKVANELAELTQRQQANAPSPTESGFDLVSTAGGQNDEDGTEVGNEQVGTTLQHDQPRQHPTTTGRPTGKKKCFAVLQVERMDKSAARLKYEFFMTETEQFIASGDEHCKPTVGHMTQKLLPKHLAMSMQQLTEKFDLQLQILDADFEPAEFIDIEPSDWSAEPVKDRGKYKMLLHPKLDNSSASRNVPEKVGSERRCDDGDVPMRGQRNANREGGRRLVDEDVPMRGRENANREGGRRLVDEDVPMSEQQNVDDDWEPIERFLVSGKDHLGNLYNVISDNFVTSNDLGFMRKKFNMRSFTEQSVPTQGKEIIEIDQLDKLEERTKMLGTEQKLSVISRLARLDDVCPLGQFLLAADQKGGQNNSFGIIQISPKTTISLKLDDPKVRNSVLQQSPQKNATHFVASTCFGSLVAAIVTFDQQTFGTEMNVPMAKKLALKHIRGYSMSASDDAALNSLNNSVRISVFVDPSIDSSGNDLEFLHGLDVFVESTKKTAAGFNHGFGHPISFSLIPLSAIVDDKLFLPASIIEDYGLVERIQFCAQSLEHFDLEFRNAGQLLNENAFSLNFRQCDDLRQMLQQCETNKAAIDDMLKDCVINLRKGQDADEAERSTELLARAVEQFVEDGRDLLEHCDRMLEPRMELIRQLDSKGAQYIGRGNRRLADVLLGNGGSSSRASSTLHFVLLYSESRTTPPVDDGGGLSSQHDGERSFRRCLGQLYQMAGRGKSCAFVDLDALEATAYDGLPQGILELDGFPNISSRLVKMRGDRLLTADCVTDEAQKLQISIARIENSQRTEVGAVPRKKTEPCSLPCPLCEGYGGKCQNNDLLWGCDDCGQTLAFVKEENELMTHFYCACGATPVEEFSFRCNDMDAHGMEFKHFAKIQLNKELERLKSKGILTILLLGETGVGKSTLINAIVNYLTHPTFDEAIQADKIESVIPSRFCTEEYDADGKLVQTEVFIGKKSKDECLEPGEAQTKWPNAYITPSKAGYKIRLIDTPGILDTGGIKEDNLNLHKTLSFISTLPELHAICILLRPNSTRTGLAFKYCINELLKYLHKNAAKNIFFMCTYARGSNYKMGKTREVLQAILNPIEDAHNVSIPLHRDRIYCLDNEAFENLCLIKMANVQYSRKQMDNFSESWSQAKQELQRMLKNVSALEPHRIWETVSLNKAHRTIVDLTYPLASISQKIQDNLIRIKEHQEAISRGEQEMTTAPIFETVQFVRLQYPRTVCTAARCTEVKKTADNEIKLYRRHCHPHCYLENIKEENMPNESLKNCWAFDGQDKCKVCGCDWSVHMHYRFDQVVVTHQLDEAKRKLFADKRGTLTTLESYRLQMLHEREKIYSKAALFCSFLKTWALKPYNDSMEAYILLSIQEAEEMVAKSDRESVRKLQLEKLKGLRESLRLYKEQKELIDAANADDSNGPKVIKAEDVTEFFEELCKLPIFGPSIKQMCEVQQKTREDNQKEYTEEEAGIGFMPKPSRNGMPGNRVEQYLNDLEQQSLLNSAKKQRETELLQEQQRIEQQKQRHQYYGQNHSSSNANPGQFVVKSRAKSSRGYGTNNSQMASESAGFQQQREPTYLEAICRKLPLVGHVINRVQPPPAQPPHHQQQQQFDSFSSSSDISESRSNNKRYDGRAPPIGNQSRFNQRSMERH</sequence>
<feature type="compositionally biased region" description="Basic and acidic residues" evidence="1">
    <location>
        <begin position="1520"/>
        <end position="1537"/>
    </location>
</feature>
<accession>A0A914IAE4</accession>
<dbReference type="PROSITE" id="PS00675">
    <property type="entry name" value="SIGMA54_INTERACT_1"/>
    <property type="match status" value="1"/>
</dbReference>
<name>A0A914IAE4_GLORO</name>
<reference evidence="4" key="1">
    <citation type="submission" date="2022-11" db="UniProtKB">
        <authorList>
            <consortium name="WormBaseParasite"/>
        </authorList>
    </citation>
    <scope>IDENTIFICATION</scope>
</reference>
<protein>
    <submittedName>
        <fullName evidence="4">G domain-containing protein</fullName>
    </submittedName>
</protein>
<dbReference type="SUPFAM" id="SSF52540">
    <property type="entry name" value="P-loop containing nucleoside triphosphate hydrolases"/>
    <property type="match status" value="1"/>
</dbReference>
<evidence type="ECO:0000313" key="3">
    <source>
        <dbReference type="Proteomes" id="UP000887572"/>
    </source>
</evidence>
<dbReference type="PANTHER" id="PTHR32046">
    <property type="entry name" value="G DOMAIN-CONTAINING PROTEIN"/>
    <property type="match status" value="1"/>
</dbReference>
<dbReference type="PANTHER" id="PTHR32046:SF11">
    <property type="entry name" value="IMMUNE-ASSOCIATED NUCLEOTIDE-BINDING PROTEIN 10-LIKE"/>
    <property type="match status" value="1"/>
</dbReference>
<feature type="compositionally biased region" description="Basic and acidic residues" evidence="1">
    <location>
        <begin position="226"/>
        <end position="251"/>
    </location>
</feature>
<evidence type="ECO:0000256" key="1">
    <source>
        <dbReference type="SAM" id="MobiDB-lite"/>
    </source>
</evidence>
<dbReference type="WBParaSite" id="Gr19_v10_g8982.t1">
    <property type="protein sequence ID" value="Gr19_v10_g8982.t1"/>
    <property type="gene ID" value="Gr19_v10_g8982"/>
</dbReference>
<dbReference type="InterPro" id="IPR027417">
    <property type="entry name" value="P-loop_NTPase"/>
</dbReference>
<evidence type="ECO:0000259" key="2">
    <source>
        <dbReference type="Pfam" id="PF26633"/>
    </source>
</evidence>
<organism evidence="3 4">
    <name type="scientific">Globodera rostochiensis</name>
    <name type="common">Golden nematode worm</name>
    <name type="synonym">Heterodera rostochiensis</name>
    <dbReference type="NCBI Taxonomy" id="31243"/>
    <lineage>
        <taxon>Eukaryota</taxon>
        <taxon>Metazoa</taxon>
        <taxon>Ecdysozoa</taxon>
        <taxon>Nematoda</taxon>
        <taxon>Chromadorea</taxon>
        <taxon>Rhabditida</taxon>
        <taxon>Tylenchina</taxon>
        <taxon>Tylenchomorpha</taxon>
        <taxon>Tylenchoidea</taxon>
        <taxon>Heteroderidae</taxon>
        <taxon>Heteroderinae</taxon>
        <taxon>Globodera</taxon>
    </lineage>
</organism>